<evidence type="ECO:0000313" key="1">
    <source>
        <dbReference type="EMBL" id="RHD46752.1"/>
    </source>
</evidence>
<sequence>MGDERMMHRKNLEQRIEELTILRNETELSLLKAGCLESINEMTDNSFLWIPLLSQEHPSLYYQKATQDSSAEPYLRLAGLLEFLLKNSIPKELQMQGLTIRIQENKCHYCISGSISLDDLYKLCEHHQVDLDCANKK</sequence>
<gene>
    <name evidence="1" type="ORF">DW794_13560</name>
</gene>
<dbReference type="Proteomes" id="UP000284689">
    <property type="component" value="Unassembled WGS sequence"/>
</dbReference>
<dbReference type="AlphaFoldDB" id="A0A414FHU2"/>
<protein>
    <submittedName>
        <fullName evidence="1">Uncharacterized protein</fullName>
    </submittedName>
</protein>
<accession>A0A414FHU2</accession>
<dbReference type="EMBL" id="QSJD01000021">
    <property type="protein sequence ID" value="RHD46752.1"/>
    <property type="molecule type" value="Genomic_DNA"/>
</dbReference>
<proteinExistence type="predicted"/>
<name>A0A414FHU2_9BACE</name>
<organism evidence="1 2">
    <name type="scientific">Bacteroides caccae</name>
    <dbReference type="NCBI Taxonomy" id="47678"/>
    <lineage>
        <taxon>Bacteria</taxon>
        <taxon>Pseudomonadati</taxon>
        <taxon>Bacteroidota</taxon>
        <taxon>Bacteroidia</taxon>
        <taxon>Bacteroidales</taxon>
        <taxon>Bacteroidaceae</taxon>
        <taxon>Bacteroides</taxon>
    </lineage>
</organism>
<comment type="caution">
    <text evidence="1">The sequence shown here is derived from an EMBL/GenBank/DDBJ whole genome shotgun (WGS) entry which is preliminary data.</text>
</comment>
<dbReference type="RefSeq" id="WP_122264766.1">
    <property type="nucleotide sequence ID" value="NZ_QSJD01000021.1"/>
</dbReference>
<evidence type="ECO:0000313" key="2">
    <source>
        <dbReference type="Proteomes" id="UP000284689"/>
    </source>
</evidence>
<reference evidence="1 2" key="1">
    <citation type="submission" date="2018-08" db="EMBL/GenBank/DDBJ databases">
        <title>A genome reference for cultivated species of the human gut microbiota.</title>
        <authorList>
            <person name="Zou Y."/>
            <person name="Xue W."/>
            <person name="Luo G."/>
        </authorList>
    </citation>
    <scope>NUCLEOTIDE SEQUENCE [LARGE SCALE GENOMIC DNA]</scope>
    <source>
        <strain evidence="1 2">AM31-16AC</strain>
    </source>
</reference>